<dbReference type="Gramene" id="KQL25030">
    <property type="protein sequence ID" value="KQL25030"/>
    <property type="gene ID" value="SETIT_031532mg"/>
</dbReference>
<protein>
    <recommendedName>
        <fullName evidence="5">Secreted protein</fullName>
    </recommendedName>
</protein>
<organism evidence="3 4">
    <name type="scientific">Setaria italica</name>
    <name type="common">Foxtail millet</name>
    <name type="synonym">Panicum italicum</name>
    <dbReference type="NCBI Taxonomy" id="4555"/>
    <lineage>
        <taxon>Eukaryota</taxon>
        <taxon>Viridiplantae</taxon>
        <taxon>Streptophyta</taxon>
        <taxon>Embryophyta</taxon>
        <taxon>Tracheophyta</taxon>
        <taxon>Spermatophyta</taxon>
        <taxon>Magnoliopsida</taxon>
        <taxon>Liliopsida</taxon>
        <taxon>Poales</taxon>
        <taxon>Poaceae</taxon>
        <taxon>PACMAD clade</taxon>
        <taxon>Panicoideae</taxon>
        <taxon>Panicodae</taxon>
        <taxon>Paniceae</taxon>
        <taxon>Cenchrinae</taxon>
        <taxon>Setaria</taxon>
    </lineage>
</organism>
<reference evidence="3" key="2">
    <citation type="submission" date="2018-08" db="UniProtKB">
        <authorList>
            <consortium name="EnsemblPlants"/>
        </authorList>
    </citation>
    <scope>IDENTIFICATION</scope>
    <source>
        <strain evidence="3">Yugu1</strain>
    </source>
</reference>
<keyword evidence="2" id="KW-0732">Signal</keyword>
<evidence type="ECO:0008006" key="5">
    <source>
        <dbReference type="Google" id="ProtNLM"/>
    </source>
</evidence>
<feature type="region of interest" description="Disordered" evidence="1">
    <location>
        <begin position="72"/>
        <end position="120"/>
    </location>
</feature>
<dbReference type="AlphaFoldDB" id="K3ZY50"/>
<proteinExistence type="predicted"/>
<evidence type="ECO:0000313" key="4">
    <source>
        <dbReference type="Proteomes" id="UP000004995"/>
    </source>
</evidence>
<dbReference type="HOGENOM" id="CLU_2053743_0_0_1"/>
<feature type="chain" id="PRO_5010128284" description="Secreted protein" evidence="2">
    <location>
        <begin position="19"/>
        <end position="120"/>
    </location>
</feature>
<feature type="signal peptide" evidence="2">
    <location>
        <begin position="1"/>
        <end position="18"/>
    </location>
</feature>
<feature type="compositionally biased region" description="Polar residues" evidence="1">
    <location>
        <begin position="87"/>
        <end position="105"/>
    </location>
</feature>
<dbReference type="Proteomes" id="UP000004995">
    <property type="component" value="Unassembled WGS sequence"/>
</dbReference>
<dbReference type="EMBL" id="AGNK02001169">
    <property type="status" value="NOT_ANNOTATED_CDS"/>
    <property type="molecule type" value="Genomic_DNA"/>
</dbReference>
<sequence>MMVHTVLWIHMLMNTVVPQMPSSSRCGDPVKGRDLRVELHNCSTASARMKLPRTRAMTSSMYALAMSSADEMPNAGNRNSGAMEATASGTASVIHQRNTQASTPSMLRAAGCPPSSPERR</sequence>
<accession>K3ZY50</accession>
<reference evidence="4" key="1">
    <citation type="journal article" date="2012" name="Nat. Biotechnol.">
        <title>Reference genome sequence of the model plant Setaria.</title>
        <authorList>
            <person name="Bennetzen J.L."/>
            <person name="Schmutz J."/>
            <person name="Wang H."/>
            <person name="Percifield R."/>
            <person name="Hawkins J."/>
            <person name="Pontaroli A.C."/>
            <person name="Estep M."/>
            <person name="Feng L."/>
            <person name="Vaughn J.N."/>
            <person name="Grimwood J."/>
            <person name="Jenkins J."/>
            <person name="Barry K."/>
            <person name="Lindquist E."/>
            <person name="Hellsten U."/>
            <person name="Deshpande S."/>
            <person name="Wang X."/>
            <person name="Wu X."/>
            <person name="Mitros T."/>
            <person name="Triplett J."/>
            <person name="Yang X."/>
            <person name="Ye C.Y."/>
            <person name="Mauro-Herrera M."/>
            <person name="Wang L."/>
            <person name="Li P."/>
            <person name="Sharma M."/>
            <person name="Sharma R."/>
            <person name="Ronald P.C."/>
            <person name="Panaud O."/>
            <person name="Kellogg E.A."/>
            <person name="Brutnell T.P."/>
            <person name="Doust A.N."/>
            <person name="Tuskan G.A."/>
            <person name="Rokhsar D."/>
            <person name="Devos K.M."/>
        </authorList>
    </citation>
    <scope>NUCLEOTIDE SEQUENCE [LARGE SCALE GENOMIC DNA]</scope>
    <source>
        <strain evidence="4">cv. Yugu1</strain>
    </source>
</reference>
<evidence type="ECO:0000256" key="1">
    <source>
        <dbReference type="SAM" id="MobiDB-lite"/>
    </source>
</evidence>
<name>K3ZY50_SETIT</name>
<dbReference type="EnsemblPlants" id="KQL25030">
    <property type="protein sequence ID" value="KQL25030"/>
    <property type="gene ID" value="SETIT_031532mg"/>
</dbReference>
<dbReference type="eggNOG" id="ENOG502R3W1">
    <property type="taxonomic scope" value="Eukaryota"/>
</dbReference>
<evidence type="ECO:0000256" key="2">
    <source>
        <dbReference type="SAM" id="SignalP"/>
    </source>
</evidence>
<evidence type="ECO:0000313" key="3">
    <source>
        <dbReference type="EnsemblPlants" id="KQL25030"/>
    </source>
</evidence>
<dbReference type="InParanoid" id="K3ZY50"/>
<keyword evidence="4" id="KW-1185">Reference proteome</keyword>